<gene>
    <name evidence="2" type="ORF">SDC9_183151</name>
</gene>
<dbReference type="Pfam" id="PF00198">
    <property type="entry name" value="2-oxoacid_dh"/>
    <property type="match status" value="1"/>
</dbReference>
<name>A0A645HJ28_9ZZZZ</name>
<dbReference type="Gene3D" id="3.30.559.10">
    <property type="entry name" value="Chloramphenicol acetyltransferase-like domain"/>
    <property type="match status" value="1"/>
</dbReference>
<dbReference type="EMBL" id="VSSQ01089381">
    <property type="protein sequence ID" value="MPN35653.1"/>
    <property type="molecule type" value="Genomic_DNA"/>
</dbReference>
<proteinExistence type="predicted"/>
<organism evidence="2">
    <name type="scientific">bioreactor metagenome</name>
    <dbReference type="NCBI Taxonomy" id="1076179"/>
    <lineage>
        <taxon>unclassified sequences</taxon>
        <taxon>metagenomes</taxon>
        <taxon>ecological metagenomes</taxon>
    </lineage>
</organism>
<feature type="domain" description="2-oxoacid dehydrogenase acyltransferase catalytic" evidence="1">
    <location>
        <begin position="109"/>
        <end position="193"/>
    </location>
</feature>
<dbReference type="GO" id="GO:0016746">
    <property type="term" value="F:acyltransferase activity"/>
    <property type="evidence" value="ECO:0007669"/>
    <property type="project" value="InterPro"/>
</dbReference>
<comment type="caution">
    <text evidence="2">The sequence shown here is derived from an EMBL/GenBank/DDBJ whole genome shotgun (WGS) entry which is preliminary data.</text>
</comment>
<evidence type="ECO:0000313" key="2">
    <source>
        <dbReference type="EMBL" id="MPN35653.1"/>
    </source>
</evidence>
<evidence type="ECO:0000259" key="1">
    <source>
        <dbReference type="Pfam" id="PF00198"/>
    </source>
</evidence>
<dbReference type="AlphaFoldDB" id="A0A645HJ28"/>
<dbReference type="InterPro" id="IPR001078">
    <property type="entry name" value="2-oxoacid_DH_actylTfrase"/>
</dbReference>
<protein>
    <recommendedName>
        <fullName evidence="1">2-oxoacid dehydrogenase acyltransferase catalytic domain-containing protein</fullName>
    </recommendedName>
</protein>
<dbReference type="InterPro" id="IPR023213">
    <property type="entry name" value="CAT-like_dom_sf"/>
</dbReference>
<dbReference type="SUPFAM" id="SSF52777">
    <property type="entry name" value="CoA-dependent acyltransferases"/>
    <property type="match status" value="1"/>
</dbReference>
<reference evidence="2" key="1">
    <citation type="submission" date="2019-08" db="EMBL/GenBank/DDBJ databases">
        <authorList>
            <person name="Kucharzyk K."/>
            <person name="Murdoch R.W."/>
            <person name="Higgins S."/>
            <person name="Loffler F."/>
        </authorList>
    </citation>
    <scope>NUCLEOTIDE SEQUENCE</scope>
</reference>
<accession>A0A645HJ28</accession>
<sequence length="211" mass="23836">MVWNKIFARNHINFSIAIKRSLTDAGEETLIKPYFLPQDTLLDVVSKTRELQEAIQKVGTKNASDTISRVLGVLPDSLMRIVAWLMLSLDKVGLLPKFINEASPWHCSIFLTNIGSIGVESIYHHLYEFGTCSNFVAMGKKSRQHLMNTHGNLVAHKRIALKFVLDERICDGFYYASSMRLLSKYLDNPEVLLTAPEKVVIDEGVGKKRVD</sequence>